<evidence type="ECO:0000313" key="1">
    <source>
        <dbReference type="EMBL" id="MFI0576173.1"/>
    </source>
</evidence>
<sequence>MDAEERRVTIDRHEWALKSPAHHTELEKAITAAERKRGALAARQVHTGDVYVTAADNEVIVSFEAERPQNAQRRHSLVSGALAHMEGTDA</sequence>
<organism evidence="1 2">
    <name type="scientific">Streptomyces tendae</name>
    <dbReference type="NCBI Taxonomy" id="1932"/>
    <lineage>
        <taxon>Bacteria</taxon>
        <taxon>Bacillati</taxon>
        <taxon>Actinomycetota</taxon>
        <taxon>Actinomycetes</taxon>
        <taxon>Kitasatosporales</taxon>
        <taxon>Streptomycetaceae</taxon>
        <taxon>Streptomyces</taxon>
    </lineage>
</organism>
<evidence type="ECO:0008006" key="3">
    <source>
        <dbReference type="Google" id="ProtNLM"/>
    </source>
</evidence>
<dbReference type="EMBL" id="JBIQWK010000011">
    <property type="protein sequence ID" value="MFI0576173.1"/>
    <property type="molecule type" value="Genomic_DNA"/>
</dbReference>
<comment type="caution">
    <text evidence="1">The sequence shown here is derived from an EMBL/GenBank/DDBJ whole genome shotgun (WGS) entry which is preliminary data.</text>
</comment>
<proteinExistence type="predicted"/>
<reference evidence="1 2" key="1">
    <citation type="submission" date="2024-10" db="EMBL/GenBank/DDBJ databases">
        <authorList>
            <person name="Wannawong T."/>
            <person name="Kuncharoen N."/>
            <person name="Mhuantong W."/>
        </authorList>
    </citation>
    <scope>NUCLEOTIDE SEQUENCE [LARGE SCALE GENOMIC DNA]</scope>
    <source>
        <strain evidence="1 2">CALK1-4</strain>
    </source>
</reference>
<protein>
    <recommendedName>
        <fullName evidence="3">DUF2188 domain-containing protein</fullName>
    </recommendedName>
</protein>
<dbReference type="RefSeq" id="WP_398353418.1">
    <property type="nucleotide sequence ID" value="NZ_JBIQWK010000011.1"/>
</dbReference>
<keyword evidence="2" id="KW-1185">Reference proteome</keyword>
<dbReference type="Proteomes" id="UP001610810">
    <property type="component" value="Unassembled WGS sequence"/>
</dbReference>
<gene>
    <name evidence="1" type="ORF">ACH3YB_31560</name>
</gene>
<evidence type="ECO:0000313" key="2">
    <source>
        <dbReference type="Proteomes" id="UP001610810"/>
    </source>
</evidence>
<accession>A0ABW7SBI2</accession>
<name>A0ABW7SBI2_STRTE</name>